<organism evidence="14 15">
    <name type="scientific">Aspergillus brasiliensis (strain CBS 101740 / IMI 381727 / IBT 21946)</name>
    <dbReference type="NCBI Taxonomy" id="767769"/>
    <lineage>
        <taxon>Eukaryota</taxon>
        <taxon>Fungi</taxon>
        <taxon>Dikarya</taxon>
        <taxon>Ascomycota</taxon>
        <taxon>Pezizomycotina</taxon>
        <taxon>Eurotiomycetes</taxon>
        <taxon>Eurotiomycetidae</taxon>
        <taxon>Eurotiales</taxon>
        <taxon>Aspergillaceae</taxon>
        <taxon>Aspergillus</taxon>
        <taxon>Aspergillus subgen. Circumdati</taxon>
    </lineage>
</organism>
<dbReference type="Pfam" id="PF00664">
    <property type="entry name" value="ABC_membrane"/>
    <property type="match status" value="2"/>
</dbReference>
<dbReference type="PROSITE" id="PS00211">
    <property type="entry name" value="ABC_TRANSPORTER_1"/>
    <property type="match status" value="1"/>
</dbReference>
<evidence type="ECO:0008006" key="16">
    <source>
        <dbReference type="Google" id="ProtNLM"/>
    </source>
</evidence>
<dbReference type="GeneID" id="93574161"/>
<dbReference type="InterPro" id="IPR050173">
    <property type="entry name" value="ABC_transporter_C-like"/>
</dbReference>
<keyword evidence="7" id="KW-0067">ATP-binding</keyword>
<dbReference type="InterPro" id="IPR044726">
    <property type="entry name" value="ABCC_6TM_D2"/>
</dbReference>
<evidence type="ECO:0000256" key="9">
    <source>
        <dbReference type="ARBA" id="ARBA00023136"/>
    </source>
</evidence>
<keyword evidence="15" id="KW-1185">Reference proteome</keyword>
<dbReference type="PANTHER" id="PTHR24223">
    <property type="entry name" value="ATP-BINDING CASSETTE SUB-FAMILY C"/>
    <property type="match status" value="1"/>
</dbReference>
<keyword evidence="5 11" id="KW-0812">Transmembrane</keyword>
<dbReference type="CDD" id="cd18580">
    <property type="entry name" value="ABC_6TM_ABCC_D2"/>
    <property type="match status" value="1"/>
</dbReference>
<dbReference type="PANTHER" id="PTHR24223:SF399">
    <property type="entry name" value="ABC TRANSPORTER ATNG"/>
    <property type="match status" value="1"/>
</dbReference>
<sequence>MASSCSPVADRTLKPPVFGCQYLDFTLLFEQVVFSIIPSVCFLPSVAWRLLQLFRQPGKIRFASNQRAKVSLFTKLALGFTMICSQLVLLIIWALSPQYRNKATVASVCLSLTCSLSIPVLSWHEHVRSISPSHLLCFYLLSSTLFDGVQARTLWLRFTPQIAATFTAALSIRFLLLIAELQEKQKFLKSPFATSPPEMVGNMVNRVVFWWLNPLLARGARSLLSPSHLFPIDSNLSAEKLQTTFKAKCLSTLMDRHGGHQHKLLLATLSCVRRTLIWTSVPRIGLVGFKIAQPLLLGRIIEYLSAGSRDRAVGGALVGATVLIYVGTAVTTSLYMHGLNRAITMIRSMLVTALYEKTQRLDTATVNKSAALTLMSTDTESICSNLMRLDALFASPIEVGIAIFFLERQVKWACLASVGCTLAAVSLTYIVATRSPSRQRIWNQAVQERIAATASVLGSIRSIKMLGISYFAQLRIRDLRDAELQRARGARMLLMWRNVVANIPQIAGPILTFTIFTMVSGNDAITSTNSFTVLGLIGLVTQPIQVFVHGITQVGVALGCFRRIQDYLLLPEVEISTMPYRRNENHTMGRVVHGSEFELEALPLKGRCLSIQNASFKYADATTPVLTKVNLVAFPSTLTIVTGPTGSGKSSLLKGIIGAVPCIFGPTPEYVAMAYCAQEPWLPNVSIRELVVGPSDFEDEWYKAVLHASALDEDILTLPEGDRTCVGSSGTALSGGQRQRVAIARAIYSRRRLLILDDVLSALDIITAKKVSERAFGPQGLCKTHNVAVILACSDPERIYSPDAIITIKNGTVASGSPSDISSAKIGFRQTDPEVSSTNAPHPAITGVDRNLIESRQDLPRRLGDFSVYQYYMKSLGWKSSVCFLCLIVVQVFGSKFPTLWLQYWSNHDFNYPLSVYLGVYGVCAIIQLIGTVLSITFLIVFLVAKSSRRLHRQLLNATMNAPYSFFTTHDSGTILNRFSQDLSQIDNQLSGALLMTIFGAGTLIAEVMLIAAGSKYIAITIPFLIAMFYALQNFYLRTSRQLRLLELEAQSPLYTHFLETASGTDTIRTFGWQDTWAARCRHLVDRAIQPYYAFFCIQRWLNLVLDLVAAGLAIIVVTVAVTLGTSIDTGAIAVSLLNIIGFSSSLSYLITSWTQLETTLGAIARIKTFEESLPREDVLSVDDVQLPSEDWPSRGLIQFDHVYAGYGGQKDLHKSILRDITLTIHPGIKLAICGRSGSGKSSLILLLFRLLDTTSGSVFIDATNLRDISCRTLRAGLTVIPQDPFIFPGTLRGNLDFGGQFPDESILSALDTVGLGKDPSTCRPYSLDLQVNTGTFSRGQCQLLSLARALLLQSETKILVLDELSGNVDIATERLMFQIIRDHFKDATVIAVTHRLRCIREFDQVLIMQDGCIVETGGPSELLSRPTLFKALWDEQ</sequence>
<keyword evidence="9 11" id="KW-0472">Membrane</keyword>
<feature type="transmembrane region" description="Helical" evidence="11">
    <location>
        <begin position="990"/>
        <end position="1011"/>
    </location>
</feature>
<evidence type="ECO:0000256" key="11">
    <source>
        <dbReference type="SAM" id="Phobius"/>
    </source>
</evidence>
<feature type="transmembrane region" description="Helical" evidence="11">
    <location>
        <begin position="1104"/>
        <end position="1125"/>
    </location>
</feature>
<evidence type="ECO:0000256" key="3">
    <source>
        <dbReference type="ARBA" id="ARBA00022448"/>
    </source>
</evidence>
<protein>
    <recommendedName>
        <fullName evidence="16">P-loop containing nucleoside triphosphate hydrolase protein</fullName>
    </recommendedName>
</protein>
<dbReference type="EMBL" id="KV878680">
    <property type="protein sequence ID" value="OJJ75840.1"/>
    <property type="molecule type" value="Genomic_DNA"/>
</dbReference>
<feature type="domain" description="ABC transmembrane type-1" evidence="13">
    <location>
        <begin position="284"/>
        <end position="554"/>
    </location>
</feature>
<dbReference type="InterPro" id="IPR003439">
    <property type="entry name" value="ABC_transporter-like_ATP-bd"/>
</dbReference>
<dbReference type="GO" id="GO:0016887">
    <property type="term" value="F:ATP hydrolysis activity"/>
    <property type="evidence" value="ECO:0007669"/>
    <property type="project" value="InterPro"/>
</dbReference>
<dbReference type="GO" id="GO:0005524">
    <property type="term" value="F:ATP binding"/>
    <property type="evidence" value="ECO:0007669"/>
    <property type="project" value="UniProtKB-KW"/>
</dbReference>
<dbReference type="OrthoDB" id="6500128at2759"/>
<dbReference type="VEuPathDB" id="FungiDB:ASPBRDRAFT_203557"/>
<dbReference type="RefSeq" id="XP_067483087.1">
    <property type="nucleotide sequence ID" value="XM_067621673.1"/>
</dbReference>
<feature type="transmembrane region" description="Helical" evidence="11">
    <location>
        <begin position="876"/>
        <end position="894"/>
    </location>
</feature>
<dbReference type="Pfam" id="PF00005">
    <property type="entry name" value="ABC_tran"/>
    <property type="match status" value="2"/>
</dbReference>
<evidence type="ECO:0000256" key="10">
    <source>
        <dbReference type="ARBA" id="ARBA00023180"/>
    </source>
</evidence>
<dbReference type="FunFam" id="3.40.50.300:FF:002145">
    <property type="entry name" value="ABC transporter (MsbA subfamily)"/>
    <property type="match status" value="1"/>
</dbReference>
<evidence type="ECO:0000256" key="7">
    <source>
        <dbReference type="ARBA" id="ARBA00022840"/>
    </source>
</evidence>
<dbReference type="SMART" id="SM00382">
    <property type="entry name" value="AAA"/>
    <property type="match status" value="2"/>
</dbReference>
<dbReference type="Gene3D" id="1.20.1560.10">
    <property type="entry name" value="ABC transporter type 1, transmembrane domain"/>
    <property type="match status" value="2"/>
</dbReference>
<feature type="domain" description="ABC transporter" evidence="12">
    <location>
        <begin position="1198"/>
        <end position="1436"/>
    </location>
</feature>
<accession>A0A1L9UW79</accession>
<name>A0A1L9UW79_ASPBC</name>
<gene>
    <name evidence="14" type="ORF">ASPBRDRAFT_203557</name>
</gene>
<dbReference type="PROSITE" id="PS50929">
    <property type="entry name" value="ABC_TM1F"/>
    <property type="match status" value="2"/>
</dbReference>
<dbReference type="STRING" id="767769.A0A1L9UW79"/>
<dbReference type="CDD" id="cd18579">
    <property type="entry name" value="ABC_6TM_ABCC_D1"/>
    <property type="match status" value="1"/>
</dbReference>
<proteinExistence type="inferred from homology"/>
<dbReference type="InterPro" id="IPR056227">
    <property type="entry name" value="TMD0_ABC"/>
</dbReference>
<feature type="domain" description="ABC transmembrane type-1" evidence="13">
    <location>
        <begin position="882"/>
        <end position="1159"/>
    </location>
</feature>
<feature type="transmembrane region" description="Helical" evidence="11">
    <location>
        <begin position="412"/>
        <end position="432"/>
    </location>
</feature>
<dbReference type="GO" id="GO:0005886">
    <property type="term" value="C:plasma membrane"/>
    <property type="evidence" value="ECO:0007669"/>
    <property type="project" value="UniProtKB-SubCell"/>
</dbReference>
<evidence type="ECO:0000259" key="12">
    <source>
        <dbReference type="PROSITE" id="PS50893"/>
    </source>
</evidence>
<feature type="transmembrane region" description="Helical" evidence="11">
    <location>
        <begin position="32"/>
        <end position="51"/>
    </location>
</feature>
<keyword evidence="6" id="KW-0547">Nucleotide-binding</keyword>
<feature type="transmembrane region" description="Helical" evidence="11">
    <location>
        <begin position="161"/>
        <end position="179"/>
    </location>
</feature>
<evidence type="ECO:0000256" key="5">
    <source>
        <dbReference type="ARBA" id="ARBA00022692"/>
    </source>
</evidence>
<dbReference type="SUPFAM" id="SSF52540">
    <property type="entry name" value="P-loop containing nucleoside triphosphate hydrolases"/>
    <property type="match status" value="2"/>
</dbReference>
<feature type="transmembrane region" description="Helical" evidence="11">
    <location>
        <begin position="1017"/>
        <end position="1037"/>
    </location>
</feature>
<dbReference type="Pfam" id="PF24357">
    <property type="entry name" value="TMD0_ABC"/>
    <property type="match status" value="1"/>
</dbReference>
<keyword evidence="4" id="KW-1003">Cell membrane</keyword>
<dbReference type="Proteomes" id="UP000184499">
    <property type="component" value="Unassembled WGS sequence"/>
</dbReference>
<feature type="transmembrane region" description="Helical" evidence="11">
    <location>
        <begin position="389"/>
        <end position="406"/>
    </location>
</feature>
<dbReference type="FunFam" id="1.20.1560.10:FF:000066">
    <property type="entry name" value="ABC multidrug transporter (Eurofung)"/>
    <property type="match status" value="1"/>
</dbReference>
<keyword evidence="8 11" id="KW-1133">Transmembrane helix</keyword>
<dbReference type="GO" id="GO:0140359">
    <property type="term" value="F:ABC-type transporter activity"/>
    <property type="evidence" value="ECO:0007669"/>
    <property type="project" value="InterPro"/>
</dbReference>
<evidence type="ECO:0000259" key="13">
    <source>
        <dbReference type="PROSITE" id="PS50929"/>
    </source>
</evidence>
<evidence type="ECO:0000313" key="14">
    <source>
        <dbReference type="EMBL" id="OJJ75840.1"/>
    </source>
</evidence>
<dbReference type="FunFam" id="1.20.1560.10:FF:000055">
    <property type="entry name" value="ABC multidrug transporter (Eurofung)"/>
    <property type="match status" value="1"/>
</dbReference>
<evidence type="ECO:0000313" key="15">
    <source>
        <dbReference type="Proteomes" id="UP000184499"/>
    </source>
</evidence>
<keyword evidence="10" id="KW-0325">Glycoprotein</keyword>
<comment type="subcellular location">
    <subcellularLocation>
        <location evidence="1">Cell membrane</location>
        <topology evidence="1">Multi-pass membrane protein</topology>
    </subcellularLocation>
</comment>
<dbReference type="InterPro" id="IPR044746">
    <property type="entry name" value="ABCC_6TM_D1"/>
</dbReference>
<evidence type="ECO:0000256" key="1">
    <source>
        <dbReference type="ARBA" id="ARBA00004651"/>
    </source>
</evidence>
<dbReference type="InterPro" id="IPR036640">
    <property type="entry name" value="ABC1_TM_sf"/>
</dbReference>
<feature type="transmembrane region" description="Helical" evidence="11">
    <location>
        <begin position="72"/>
        <end position="93"/>
    </location>
</feature>
<dbReference type="InterPro" id="IPR017871">
    <property type="entry name" value="ABC_transporter-like_CS"/>
</dbReference>
<keyword evidence="3" id="KW-0813">Transport</keyword>
<evidence type="ECO:0000256" key="2">
    <source>
        <dbReference type="ARBA" id="ARBA00009726"/>
    </source>
</evidence>
<feature type="transmembrane region" description="Helical" evidence="11">
    <location>
        <begin position="313"/>
        <end position="336"/>
    </location>
</feature>
<dbReference type="Gene3D" id="3.40.50.300">
    <property type="entry name" value="P-loop containing nucleotide triphosphate hydrolases"/>
    <property type="match status" value="2"/>
</dbReference>
<dbReference type="SUPFAM" id="SSF90123">
    <property type="entry name" value="ABC transporter transmembrane region"/>
    <property type="match status" value="2"/>
</dbReference>
<dbReference type="InterPro" id="IPR011527">
    <property type="entry name" value="ABC1_TM_dom"/>
</dbReference>
<dbReference type="InterPro" id="IPR027417">
    <property type="entry name" value="P-loop_NTPase"/>
</dbReference>
<comment type="similarity">
    <text evidence="2">Belongs to the ABC transporter superfamily. ABCC family. Conjugate transporter (TC 3.A.1.208) subfamily.</text>
</comment>
<evidence type="ECO:0000256" key="8">
    <source>
        <dbReference type="ARBA" id="ARBA00022989"/>
    </source>
</evidence>
<dbReference type="PROSITE" id="PS50893">
    <property type="entry name" value="ABC_TRANSPORTER_2"/>
    <property type="match status" value="2"/>
</dbReference>
<feature type="transmembrane region" description="Helical" evidence="11">
    <location>
        <begin position="914"/>
        <end position="945"/>
    </location>
</feature>
<feature type="domain" description="ABC transporter" evidence="12">
    <location>
        <begin position="609"/>
        <end position="835"/>
    </location>
</feature>
<evidence type="ECO:0000256" key="4">
    <source>
        <dbReference type="ARBA" id="ARBA00022475"/>
    </source>
</evidence>
<dbReference type="OMA" id="QEPWLPN"/>
<reference evidence="15" key="1">
    <citation type="journal article" date="2017" name="Genome Biol.">
        <title>Comparative genomics reveals high biological diversity and specific adaptations in the industrially and medically important fungal genus Aspergillus.</title>
        <authorList>
            <person name="de Vries R.P."/>
            <person name="Riley R."/>
            <person name="Wiebenga A."/>
            <person name="Aguilar-Osorio G."/>
            <person name="Amillis S."/>
            <person name="Uchima C.A."/>
            <person name="Anderluh G."/>
            <person name="Asadollahi M."/>
            <person name="Askin M."/>
            <person name="Barry K."/>
            <person name="Battaglia E."/>
            <person name="Bayram O."/>
            <person name="Benocci T."/>
            <person name="Braus-Stromeyer S.A."/>
            <person name="Caldana C."/>
            <person name="Canovas D."/>
            <person name="Cerqueira G.C."/>
            <person name="Chen F."/>
            <person name="Chen W."/>
            <person name="Choi C."/>
            <person name="Clum A."/>
            <person name="Dos Santos R.A."/>
            <person name="Damasio A.R."/>
            <person name="Diallinas G."/>
            <person name="Emri T."/>
            <person name="Fekete E."/>
            <person name="Flipphi M."/>
            <person name="Freyberg S."/>
            <person name="Gallo A."/>
            <person name="Gournas C."/>
            <person name="Habgood R."/>
            <person name="Hainaut M."/>
            <person name="Harispe M.L."/>
            <person name="Henrissat B."/>
            <person name="Hilden K.S."/>
            <person name="Hope R."/>
            <person name="Hossain A."/>
            <person name="Karabika E."/>
            <person name="Karaffa L."/>
            <person name="Karanyi Z."/>
            <person name="Krasevec N."/>
            <person name="Kuo A."/>
            <person name="Kusch H."/>
            <person name="LaButti K."/>
            <person name="Lagendijk E.L."/>
            <person name="Lapidus A."/>
            <person name="Levasseur A."/>
            <person name="Lindquist E."/>
            <person name="Lipzen A."/>
            <person name="Logrieco A.F."/>
            <person name="MacCabe A."/>
            <person name="Maekelae M.R."/>
            <person name="Malavazi I."/>
            <person name="Melin P."/>
            <person name="Meyer V."/>
            <person name="Mielnichuk N."/>
            <person name="Miskei M."/>
            <person name="Molnar A.P."/>
            <person name="Mule G."/>
            <person name="Ngan C.Y."/>
            <person name="Orejas M."/>
            <person name="Orosz E."/>
            <person name="Ouedraogo J.P."/>
            <person name="Overkamp K.M."/>
            <person name="Park H.-S."/>
            <person name="Perrone G."/>
            <person name="Piumi F."/>
            <person name="Punt P.J."/>
            <person name="Ram A.F."/>
            <person name="Ramon A."/>
            <person name="Rauscher S."/>
            <person name="Record E."/>
            <person name="Riano-Pachon D.M."/>
            <person name="Robert V."/>
            <person name="Roehrig J."/>
            <person name="Ruller R."/>
            <person name="Salamov A."/>
            <person name="Salih N.S."/>
            <person name="Samson R.A."/>
            <person name="Sandor E."/>
            <person name="Sanguinetti M."/>
            <person name="Schuetze T."/>
            <person name="Sepcic K."/>
            <person name="Shelest E."/>
            <person name="Sherlock G."/>
            <person name="Sophianopoulou V."/>
            <person name="Squina F.M."/>
            <person name="Sun H."/>
            <person name="Susca A."/>
            <person name="Todd R.B."/>
            <person name="Tsang A."/>
            <person name="Unkles S.E."/>
            <person name="van de Wiele N."/>
            <person name="van Rossen-Uffink D."/>
            <person name="Oliveira J.V."/>
            <person name="Vesth T.C."/>
            <person name="Visser J."/>
            <person name="Yu J.-H."/>
            <person name="Zhou M."/>
            <person name="Andersen M.R."/>
            <person name="Archer D.B."/>
            <person name="Baker S.E."/>
            <person name="Benoit I."/>
            <person name="Brakhage A.A."/>
            <person name="Braus G.H."/>
            <person name="Fischer R."/>
            <person name="Frisvad J.C."/>
            <person name="Goldman G.H."/>
            <person name="Houbraken J."/>
            <person name="Oakley B."/>
            <person name="Pocsi I."/>
            <person name="Scazzocchio C."/>
            <person name="Seiboth B."/>
            <person name="vanKuyk P.A."/>
            <person name="Wortman J."/>
            <person name="Dyer P.S."/>
            <person name="Grigoriev I.V."/>
        </authorList>
    </citation>
    <scope>NUCLEOTIDE SEQUENCE [LARGE SCALE GENOMIC DNA]</scope>
    <source>
        <strain evidence="15">CBS 101740 / IMI 381727 / IBT 21946</strain>
    </source>
</reference>
<dbReference type="InterPro" id="IPR003593">
    <property type="entry name" value="AAA+_ATPase"/>
</dbReference>
<evidence type="ECO:0000256" key="6">
    <source>
        <dbReference type="ARBA" id="ARBA00022741"/>
    </source>
</evidence>